<comment type="caution">
    <text evidence="1">The sequence shown here is derived from an EMBL/GenBank/DDBJ whole genome shotgun (WGS) entry which is preliminary data.</text>
</comment>
<dbReference type="PANTHER" id="PTHR33112:SF1">
    <property type="entry name" value="HETEROKARYON INCOMPATIBILITY DOMAIN-CONTAINING PROTEIN"/>
    <property type="match status" value="1"/>
</dbReference>
<evidence type="ECO:0000313" key="1">
    <source>
        <dbReference type="EMBL" id="KAK4152994.1"/>
    </source>
</evidence>
<name>A0AAN6ZWR9_9PEZI</name>
<dbReference type="PANTHER" id="PTHR33112">
    <property type="entry name" value="DOMAIN PROTEIN, PUTATIVE-RELATED"/>
    <property type="match status" value="1"/>
</dbReference>
<protein>
    <submittedName>
        <fullName evidence="1">Uncharacterized protein</fullName>
    </submittedName>
</protein>
<evidence type="ECO:0000313" key="2">
    <source>
        <dbReference type="Proteomes" id="UP001302745"/>
    </source>
</evidence>
<dbReference type="EMBL" id="MU856954">
    <property type="protein sequence ID" value="KAK4152994.1"/>
    <property type="molecule type" value="Genomic_DNA"/>
</dbReference>
<keyword evidence="2" id="KW-1185">Reference proteome</keyword>
<reference evidence="1" key="2">
    <citation type="submission" date="2023-05" db="EMBL/GenBank/DDBJ databases">
        <authorList>
            <consortium name="Lawrence Berkeley National Laboratory"/>
            <person name="Steindorff A."/>
            <person name="Hensen N."/>
            <person name="Bonometti L."/>
            <person name="Westerberg I."/>
            <person name="Brannstrom I.O."/>
            <person name="Guillou S."/>
            <person name="Cros-Aarteil S."/>
            <person name="Calhoun S."/>
            <person name="Haridas S."/>
            <person name="Kuo A."/>
            <person name="Mondo S."/>
            <person name="Pangilinan J."/>
            <person name="Riley R."/>
            <person name="Labutti K."/>
            <person name="Andreopoulos B."/>
            <person name="Lipzen A."/>
            <person name="Chen C."/>
            <person name="Yanf M."/>
            <person name="Daum C."/>
            <person name="Ng V."/>
            <person name="Clum A."/>
            <person name="Ohm R."/>
            <person name="Martin F."/>
            <person name="Silar P."/>
            <person name="Natvig D."/>
            <person name="Lalanne C."/>
            <person name="Gautier V."/>
            <person name="Ament-Velasquez S.L."/>
            <person name="Kruys A."/>
            <person name="Hutchinson M.I."/>
            <person name="Powell A.J."/>
            <person name="Barry K."/>
            <person name="Miller A.N."/>
            <person name="Grigoriev I.V."/>
            <person name="Debuchy R."/>
            <person name="Gladieux P."/>
            <person name="Thoren M.H."/>
            <person name="Johannesson H."/>
        </authorList>
    </citation>
    <scope>NUCLEOTIDE SEQUENCE</scope>
    <source>
        <strain evidence="1">CBS 538.74</strain>
    </source>
</reference>
<proteinExistence type="predicted"/>
<dbReference type="Proteomes" id="UP001302745">
    <property type="component" value="Unassembled WGS sequence"/>
</dbReference>
<dbReference type="AlphaFoldDB" id="A0AAN6ZWR9"/>
<sequence>MAAHQVIAEFTKKRLSFDSDSLNAVSGVLNVFGDMDPPVRFCQGLPVSQDVSAHFTDNLLLESLCWYHQDPASVQRRDQFPSWSWAGWSGTISWPRLPLQGLFSRGGLQSHLPDWTGFDAKHDARVLALAGGCHGRGGGSGNSMLGAC</sequence>
<gene>
    <name evidence="1" type="ORF">C8A00DRAFT_15723</name>
</gene>
<accession>A0AAN6ZWR9</accession>
<reference evidence="1" key="1">
    <citation type="journal article" date="2023" name="Mol. Phylogenet. Evol.">
        <title>Genome-scale phylogeny and comparative genomics of the fungal order Sordariales.</title>
        <authorList>
            <person name="Hensen N."/>
            <person name="Bonometti L."/>
            <person name="Westerberg I."/>
            <person name="Brannstrom I.O."/>
            <person name="Guillou S."/>
            <person name="Cros-Aarteil S."/>
            <person name="Calhoun S."/>
            <person name="Haridas S."/>
            <person name="Kuo A."/>
            <person name="Mondo S."/>
            <person name="Pangilinan J."/>
            <person name="Riley R."/>
            <person name="LaButti K."/>
            <person name="Andreopoulos B."/>
            <person name="Lipzen A."/>
            <person name="Chen C."/>
            <person name="Yan M."/>
            <person name="Daum C."/>
            <person name="Ng V."/>
            <person name="Clum A."/>
            <person name="Steindorff A."/>
            <person name="Ohm R.A."/>
            <person name="Martin F."/>
            <person name="Silar P."/>
            <person name="Natvig D.O."/>
            <person name="Lalanne C."/>
            <person name="Gautier V."/>
            <person name="Ament-Velasquez S.L."/>
            <person name="Kruys A."/>
            <person name="Hutchinson M.I."/>
            <person name="Powell A.J."/>
            <person name="Barry K."/>
            <person name="Miller A.N."/>
            <person name="Grigoriev I.V."/>
            <person name="Debuchy R."/>
            <person name="Gladieux P."/>
            <person name="Hiltunen Thoren M."/>
            <person name="Johannesson H."/>
        </authorList>
    </citation>
    <scope>NUCLEOTIDE SEQUENCE</scope>
    <source>
        <strain evidence="1">CBS 538.74</strain>
    </source>
</reference>
<organism evidence="1 2">
    <name type="scientific">Chaetomidium leptoderma</name>
    <dbReference type="NCBI Taxonomy" id="669021"/>
    <lineage>
        <taxon>Eukaryota</taxon>
        <taxon>Fungi</taxon>
        <taxon>Dikarya</taxon>
        <taxon>Ascomycota</taxon>
        <taxon>Pezizomycotina</taxon>
        <taxon>Sordariomycetes</taxon>
        <taxon>Sordariomycetidae</taxon>
        <taxon>Sordariales</taxon>
        <taxon>Chaetomiaceae</taxon>
        <taxon>Chaetomidium</taxon>
    </lineage>
</organism>